<feature type="chain" id="PRO_5045799670" description="Peptidoglycan hydrolase" evidence="5">
    <location>
        <begin position="22"/>
        <end position="293"/>
    </location>
</feature>
<evidence type="ECO:0000259" key="6">
    <source>
        <dbReference type="PROSITE" id="PS51782"/>
    </source>
</evidence>
<keyword evidence="3" id="KW-0378">Hydrolase</keyword>
<evidence type="ECO:0000256" key="2">
    <source>
        <dbReference type="ARBA" id="ARBA00022638"/>
    </source>
</evidence>
<dbReference type="Gene3D" id="1.10.530.10">
    <property type="match status" value="1"/>
</dbReference>
<dbReference type="SUPFAM" id="SSF54106">
    <property type="entry name" value="LysM domain"/>
    <property type="match status" value="1"/>
</dbReference>
<dbReference type="SMART" id="SM00047">
    <property type="entry name" value="LYZ2"/>
    <property type="match status" value="1"/>
</dbReference>
<evidence type="ECO:0000313" key="8">
    <source>
        <dbReference type="Proteomes" id="UP001165677"/>
    </source>
</evidence>
<name>A0ABT3EFN2_9FLAO</name>
<keyword evidence="8" id="KW-1185">Reference proteome</keyword>
<keyword evidence="5" id="KW-0732">Signal</keyword>
<dbReference type="InterPro" id="IPR051056">
    <property type="entry name" value="Glycosyl_Hydrolase_73"/>
</dbReference>
<dbReference type="Pfam" id="PF01832">
    <property type="entry name" value="Glucosaminidase"/>
    <property type="match status" value="1"/>
</dbReference>
<dbReference type="CDD" id="cd00118">
    <property type="entry name" value="LysM"/>
    <property type="match status" value="1"/>
</dbReference>
<proteinExistence type="predicted"/>
<dbReference type="PROSITE" id="PS51782">
    <property type="entry name" value="LYSM"/>
    <property type="match status" value="1"/>
</dbReference>
<evidence type="ECO:0000313" key="7">
    <source>
        <dbReference type="EMBL" id="MCW1147382.1"/>
    </source>
</evidence>
<dbReference type="PROSITE" id="PS51257">
    <property type="entry name" value="PROKAR_LIPOPROTEIN"/>
    <property type="match status" value="1"/>
</dbReference>
<dbReference type="SMART" id="SM00257">
    <property type="entry name" value="LysM"/>
    <property type="match status" value="1"/>
</dbReference>
<dbReference type="Gene3D" id="3.10.350.10">
    <property type="entry name" value="LysM domain"/>
    <property type="match status" value="1"/>
</dbReference>
<protein>
    <recommendedName>
        <fullName evidence="4">Peptidoglycan hydrolase</fullName>
    </recommendedName>
</protein>
<sequence>MIKTKLALFLLALLVVSCTSSRPVVRTTSKPKVTVKKKPVVQAKPTVKPITKAVVTTSTTTTKPSNSDTPVELVATSNIKTYAEEIQSYVDSYKDVAMNNMKTHGIPASIILAQGILESGAGKGKLALSANNHFGIKCHKEWTGESVKHDDDAAQECFRKYQLPSESYRDHSLFLTSRPRYSSLFKLDKGDYESWAKGLKAAGYATDVKYPDKLIGLIERFELYKYDNEVLNRDFKPEKKEVILAQGGDYYTIQQGDTLYSLSKKFNLSVDDLKKLNNMSDNAISIGQQIKIK</sequence>
<reference evidence="7" key="1">
    <citation type="submission" date="2022-10" db="EMBL/GenBank/DDBJ databases">
        <title>Flavobacterium sp. nov., a bacterium isolated from lake sediment.</title>
        <authorList>
            <person name="Qu J.-H."/>
        </authorList>
    </citation>
    <scope>NUCLEOTIDE SEQUENCE</scope>
    <source>
        <strain evidence="7">TH16-21</strain>
    </source>
</reference>
<dbReference type="RefSeq" id="WP_264368253.1">
    <property type="nucleotide sequence ID" value="NZ_JAPCIO010000002.1"/>
</dbReference>
<evidence type="ECO:0000256" key="4">
    <source>
        <dbReference type="ARBA" id="ARBA00032108"/>
    </source>
</evidence>
<organism evidence="7 8">
    <name type="scientific">Flavobacterium lacisediminis</name>
    <dbReference type="NCBI Taxonomy" id="2989705"/>
    <lineage>
        <taxon>Bacteria</taxon>
        <taxon>Pseudomonadati</taxon>
        <taxon>Bacteroidota</taxon>
        <taxon>Flavobacteriia</taxon>
        <taxon>Flavobacteriales</taxon>
        <taxon>Flavobacteriaceae</taxon>
        <taxon>Flavobacterium</taxon>
    </lineage>
</organism>
<feature type="signal peptide" evidence="5">
    <location>
        <begin position="1"/>
        <end position="21"/>
    </location>
</feature>
<evidence type="ECO:0000256" key="3">
    <source>
        <dbReference type="ARBA" id="ARBA00022801"/>
    </source>
</evidence>
<keyword evidence="1" id="KW-0929">Antimicrobial</keyword>
<evidence type="ECO:0000256" key="5">
    <source>
        <dbReference type="SAM" id="SignalP"/>
    </source>
</evidence>
<gene>
    <name evidence="7" type="ORF">OJ995_04005</name>
</gene>
<dbReference type="Pfam" id="PF01476">
    <property type="entry name" value="LysM"/>
    <property type="match status" value="1"/>
</dbReference>
<keyword evidence="2" id="KW-0081">Bacteriolytic enzyme</keyword>
<dbReference type="InterPro" id="IPR002901">
    <property type="entry name" value="MGlyc_endo_b_GlcNAc-like_dom"/>
</dbReference>
<dbReference type="InterPro" id="IPR018392">
    <property type="entry name" value="LysM"/>
</dbReference>
<dbReference type="Proteomes" id="UP001165677">
    <property type="component" value="Unassembled WGS sequence"/>
</dbReference>
<dbReference type="InterPro" id="IPR036779">
    <property type="entry name" value="LysM_dom_sf"/>
</dbReference>
<accession>A0ABT3EFN2</accession>
<dbReference type="PANTHER" id="PTHR33308:SF9">
    <property type="entry name" value="PEPTIDOGLYCAN HYDROLASE FLGJ"/>
    <property type="match status" value="1"/>
</dbReference>
<dbReference type="EMBL" id="JAPCIO010000002">
    <property type="protein sequence ID" value="MCW1147382.1"/>
    <property type="molecule type" value="Genomic_DNA"/>
</dbReference>
<evidence type="ECO:0000256" key="1">
    <source>
        <dbReference type="ARBA" id="ARBA00022529"/>
    </source>
</evidence>
<feature type="domain" description="LysM" evidence="6">
    <location>
        <begin position="249"/>
        <end position="292"/>
    </location>
</feature>
<dbReference type="PANTHER" id="PTHR33308">
    <property type="entry name" value="PEPTIDOGLYCAN HYDROLASE FLGJ"/>
    <property type="match status" value="1"/>
</dbReference>
<comment type="caution">
    <text evidence="7">The sequence shown here is derived from an EMBL/GenBank/DDBJ whole genome shotgun (WGS) entry which is preliminary data.</text>
</comment>